<comment type="caution">
    <text evidence="1">The sequence shown here is derived from an EMBL/GenBank/DDBJ whole genome shotgun (WGS) entry which is preliminary data.</text>
</comment>
<gene>
    <name evidence="1" type="primary">ptpro</name>
    <name evidence="1" type="ORF">DAT39_012518</name>
</gene>
<organism evidence="1 2">
    <name type="scientific">Clarias magur</name>
    <name type="common">Asian catfish</name>
    <name type="synonym">Macropteronotus magur</name>
    <dbReference type="NCBI Taxonomy" id="1594786"/>
    <lineage>
        <taxon>Eukaryota</taxon>
        <taxon>Metazoa</taxon>
        <taxon>Chordata</taxon>
        <taxon>Craniata</taxon>
        <taxon>Vertebrata</taxon>
        <taxon>Euteleostomi</taxon>
        <taxon>Actinopterygii</taxon>
        <taxon>Neopterygii</taxon>
        <taxon>Teleostei</taxon>
        <taxon>Ostariophysi</taxon>
        <taxon>Siluriformes</taxon>
        <taxon>Clariidae</taxon>
        <taxon>Clarias</taxon>
    </lineage>
</organism>
<accession>A0A8J4U0A8</accession>
<evidence type="ECO:0000313" key="2">
    <source>
        <dbReference type="Proteomes" id="UP000727407"/>
    </source>
</evidence>
<dbReference type="Proteomes" id="UP000727407">
    <property type="component" value="Unassembled WGS sequence"/>
</dbReference>
<protein>
    <submittedName>
        <fullName evidence="1">Receptor-type tyrosine-protein phosphatase O</fullName>
    </submittedName>
</protein>
<evidence type="ECO:0000313" key="1">
    <source>
        <dbReference type="EMBL" id="KAF5897793.1"/>
    </source>
</evidence>
<keyword evidence="1" id="KW-0675">Receptor</keyword>
<dbReference type="AlphaFoldDB" id="A0A8J4U0A8"/>
<dbReference type="EMBL" id="QNUK01000221">
    <property type="protein sequence ID" value="KAF5897793.1"/>
    <property type="molecule type" value="Genomic_DNA"/>
</dbReference>
<proteinExistence type="predicted"/>
<feature type="non-terminal residue" evidence="1">
    <location>
        <position position="1"/>
    </location>
</feature>
<reference evidence="1" key="1">
    <citation type="submission" date="2020-07" db="EMBL/GenBank/DDBJ databases">
        <title>Clarias magur genome sequencing, assembly and annotation.</title>
        <authorList>
            <person name="Kushwaha B."/>
            <person name="Kumar R."/>
            <person name="Das P."/>
            <person name="Joshi C.G."/>
            <person name="Kumar D."/>
            <person name="Nagpure N.S."/>
            <person name="Pandey M."/>
            <person name="Agarwal S."/>
            <person name="Srivastava S."/>
            <person name="Singh M."/>
            <person name="Sahoo L."/>
            <person name="Jayasankar P."/>
            <person name="Meher P.K."/>
            <person name="Koringa P.G."/>
            <person name="Iquebal M.A."/>
            <person name="Das S.P."/>
            <person name="Bit A."/>
            <person name="Patnaik S."/>
            <person name="Patel N."/>
            <person name="Shah T.M."/>
            <person name="Hinsu A."/>
            <person name="Jena J.K."/>
        </authorList>
    </citation>
    <scope>NUCLEOTIDE SEQUENCE</scope>
    <source>
        <strain evidence="1">CIFAMagur01</strain>
        <tissue evidence="1">Testis</tissue>
    </source>
</reference>
<keyword evidence="2" id="KW-1185">Reference proteome</keyword>
<feature type="non-terminal residue" evidence="1">
    <location>
        <position position="193"/>
    </location>
</feature>
<name>A0A8J4U0A8_CLAMG</name>
<sequence>GSYRRCKPLRLPLSTQAICMLMRHERILILFYKASVPKVLCPVCAALCWSRGDECVWEEGAHATEQRVCGVQSGPVGNRRQHGLLALPGGGNHHASQPEHRDAHVSSFRPLESLLPGRKREGTLFHHRVCHAYERPDDIRVYNQRPKDDPLCHAIPAGQSFFHVHRLHPEQHRPYPAPPHHLSIRLWNLLYSL</sequence>